<organism evidence="5 6">
    <name type="scientific">Rhodothalassium salexigens DSM 2132</name>
    <dbReference type="NCBI Taxonomy" id="1188247"/>
    <lineage>
        <taxon>Bacteria</taxon>
        <taxon>Pseudomonadati</taxon>
        <taxon>Pseudomonadota</taxon>
        <taxon>Alphaproteobacteria</taxon>
        <taxon>Rhodothalassiales</taxon>
        <taxon>Rhodothalassiaceae</taxon>
        <taxon>Rhodothalassium</taxon>
    </lineage>
</organism>
<dbReference type="NCBIfam" id="TIGR00051">
    <property type="entry name" value="YbgC/FadM family acyl-CoA thioesterase"/>
    <property type="match status" value="1"/>
</dbReference>
<dbReference type="CDD" id="cd00586">
    <property type="entry name" value="4HBT"/>
    <property type="match status" value="1"/>
</dbReference>
<dbReference type="PROSITE" id="PS01328">
    <property type="entry name" value="4HBCOA_THIOESTERASE"/>
    <property type="match status" value="1"/>
</dbReference>
<evidence type="ECO:0000256" key="1">
    <source>
        <dbReference type="ARBA" id="ARBA00005953"/>
    </source>
</evidence>
<dbReference type="EMBL" id="SLXO01000002">
    <property type="protein sequence ID" value="TCP37782.1"/>
    <property type="molecule type" value="Genomic_DNA"/>
</dbReference>
<comment type="similarity">
    <text evidence="1">Belongs to the 4-hydroxybenzoyl-CoA thioesterase family.</text>
</comment>
<keyword evidence="2" id="KW-0378">Hydrolase</keyword>
<dbReference type="FunFam" id="3.10.129.10:FF:000004">
    <property type="entry name" value="Tol-pal system-associated acyl-CoA thioesterase"/>
    <property type="match status" value="1"/>
</dbReference>
<feature type="region of interest" description="Disordered" evidence="3">
    <location>
        <begin position="160"/>
        <end position="182"/>
    </location>
</feature>
<dbReference type="Proteomes" id="UP000295399">
    <property type="component" value="Unassembled WGS sequence"/>
</dbReference>
<dbReference type="Gene3D" id="3.10.129.10">
    <property type="entry name" value="Hotdog Thioesterase"/>
    <property type="match status" value="1"/>
</dbReference>
<dbReference type="SUPFAM" id="SSF54637">
    <property type="entry name" value="Thioesterase/thiol ester dehydrase-isomerase"/>
    <property type="match status" value="1"/>
</dbReference>
<accession>A0A4R2PPS6</accession>
<dbReference type="InParanoid" id="A0A4R2PPS6"/>
<dbReference type="AlphaFoldDB" id="A0A4R2PPS6"/>
<evidence type="ECO:0000256" key="2">
    <source>
        <dbReference type="ARBA" id="ARBA00022801"/>
    </source>
</evidence>
<dbReference type="GO" id="GO:0047617">
    <property type="term" value="F:fatty acyl-CoA hydrolase activity"/>
    <property type="evidence" value="ECO:0007669"/>
    <property type="project" value="TreeGrafter"/>
</dbReference>
<dbReference type="InterPro" id="IPR029069">
    <property type="entry name" value="HotDog_dom_sf"/>
</dbReference>
<dbReference type="InterPro" id="IPR008272">
    <property type="entry name" value="HB-CoA_thioesterase_AS"/>
</dbReference>
<comment type="caution">
    <text evidence="5">The sequence shown here is derived from an EMBL/GenBank/DDBJ whole genome shotgun (WGS) entry which is preliminary data.</text>
</comment>
<evidence type="ECO:0000313" key="6">
    <source>
        <dbReference type="Proteomes" id="UP000295399"/>
    </source>
</evidence>
<feature type="domain" description="Thioesterase" evidence="4">
    <location>
        <begin position="37"/>
        <end position="124"/>
    </location>
</feature>
<gene>
    <name evidence="5" type="ORF">EV659_102189</name>
</gene>
<dbReference type="PANTHER" id="PTHR31793">
    <property type="entry name" value="4-HYDROXYBENZOYL-COA THIOESTERASE FAMILY MEMBER"/>
    <property type="match status" value="1"/>
</dbReference>
<dbReference type="InterPro" id="IPR050563">
    <property type="entry name" value="4-hydroxybenzoyl-CoA_TE"/>
</dbReference>
<evidence type="ECO:0000259" key="4">
    <source>
        <dbReference type="Pfam" id="PF03061"/>
    </source>
</evidence>
<feature type="compositionally biased region" description="Basic and acidic residues" evidence="3">
    <location>
        <begin position="163"/>
        <end position="182"/>
    </location>
</feature>
<dbReference type="Pfam" id="PF03061">
    <property type="entry name" value="4HBT"/>
    <property type="match status" value="1"/>
</dbReference>
<dbReference type="InterPro" id="IPR006684">
    <property type="entry name" value="YbgC/YbaW"/>
</dbReference>
<reference evidence="5 6" key="1">
    <citation type="submission" date="2019-03" db="EMBL/GenBank/DDBJ databases">
        <title>Genomic Encyclopedia of Type Strains, Phase IV (KMG-IV): sequencing the most valuable type-strain genomes for metagenomic binning, comparative biology and taxonomic classification.</title>
        <authorList>
            <person name="Goeker M."/>
        </authorList>
    </citation>
    <scope>NUCLEOTIDE SEQUENCE [LARGE SCALE GENOMIC DNA]</scope>
    <source>
        <strain evidence="5 6">DSM 2132</strain>
    </source>
</reference>
<proteinExistence type="inferred from homology"/>
<dbReference type="InterPro" id="IPR006683">
    <property type="entry name" value="Thioestr_dom"/>
</dbReference>
<sequence>MTEPAATALSPGVQGVLDGARHRLGLRVYFEDTDTAGIVYHARYLAFFERGRAEYLRAAGIHHGPAWVERDIDTRLGFAVTRCDMEFVRPARLDDWLEIHTEVETSRAASVVVRQCAWRGDTLLVRARIGVAVLDGHGRPRRMPADWRRVLDQMAVPAETMADDTKRDARGAAEGPHGEDKA</sequence>
<protein>
    <submittedName>
        <fullName evidence="5">(3S)-malyl-CoA thioesterase</fullName>
    </submittedName>
</protein>
<name>A0A4R2PPS6_RHOSA</name>
<evidence type="ECO:0000313" key="5">
    <source>
        <dbReference type="EMBL" id="TCP37782.1"/>
    </source>
</evidence>
<keyword evidence="6" id="KW-1185">Reference proteome</keyword>
<dbReference type="FunCoup" id="A0A4R2PPS6">
    <property type="interactions" value="178"/>
</dbReference>
<evidence type="ECO:0000256" key="3">
    <source>
        <dbReference type="SAM" id="MobiDB-lite"/>
    </source>
</evidence>
<dbReference type="OrthoDB" id="9808429at2"/>
<dbReference type="PANTHER" id="PTHR31793:SF37">
    <property type="entry name" value="ACYL-COA THIOESTER HYDROLASE YBGC"/>
    <property type="match status" value="1"/>
</dbReference>
<dbReference type="RefSeq" id="WP_132707442.1">
    <property type="nucleotide sequence ID" value="NZ_JACIGF010000002.1"/>
</dbReference>